<name>A0AA88GFE0_NAELO</name>
<organism evidence="11 12">
    <name type="scientific">Naegleria lovaniensis</name>
    <name type="common">Amoeba</name>
    <dbReference type="NCBI Taxonomy" id="51637"/>
    <lineage>
        <taxon>Eukaryota</taxon>
        <taxon>Discoba</taxon>
        <taxon>Heterolobosea</taxon>
        <taxon>Tetramitia</taxon>
        <taxon>Eutetramitia</taxon>
        <taxon>Vahlkampfiidae</taxon>
        <taxon>Naegleria</taxon>
    </lineage>
</organism>
<dbReference type="AlphaFoldDB" id="A0AA88GFE0"/>
<dbReference type="InterPro" id="IPR001104">
    <property type="entry name" value="3-oxo-5_a-steroid_4-DH_C"/>
</dbReference>
<evidence type="ECO:0000313" key="11">
    <source>
        <dbReference type="EMBL" id="KAG2377508.1"/>
    </source>
</evidence>
<evidence type="ECO:0000256" key="9">
    <source>
        <dbReference type="SAM" id="Phobius"/>
    </source>
</evidence>
<sequence>MKIKILDARSRELAVLEFSSAPTLDQIKKQYQEKKRVDTTRQAFYAVENGKRGKVIPAGKEPIADLRDGSELMFKDLGPQVAWRTVFLTEYFGPIFAFPLAYYLSPYIHGEQVQLNQTQIIATILFIVHFVKRELETIFVHVFGNDTMPLFNLFKNSIYYWGYAFLVAYFTIHPKYQSPAEWQVYLGAAGTVLSMLGNFYCHIILKNLRQPGSKERKIPRGFLFEYVTCPNYTFEIMEWFFFSFMIQSIPCLLYTLSGAGQMLPWAIKKHVGLKKLFDGKDGRELYPKNRKVLVPFIF</sequence>
<evidence type="ECO:0000256" key="6">
    <source>
        <dbReference type="ARBA" id="ARBA00023002"/>
    </source>
</evidence>
<dbReference type="PROSITE" id="PS50244">
    <property type="entry name" value="S5A_REDUCTASE"/>
    <property type="match status" value="1"/>
</dbReference>
<keyword evidence="8 9" id="KW-0472">Membrane</keyword>
<dbReference type="GO" id="GO:0016020">
    <property type="term" value="C:membrane"/>
    <property type="evidence" value="ECO:0007669"/>
    <property type="project" value="UniProtKB-SubCell"/>
</dbReference>
<evidence type="ECO:0000256" key="3">
    <source>
        <dbReference type="ARBA" id="ARBA00022516"/>
    </source>
</evidence>
<dbReference type="GO" id="GO:0016627">
    <property type="term" value="F:oxidoreductase activity, acting on the CH-CH group of donors"/>
    <property type="evidence" value="ECO:0007669"/>
    <property type="project" value="InterPro"/>
</dbReference>
<evidence type="ECO:0000256" key="5">
    <source>
        <dbReference type="ARBA" id="ARBA00022989"/>
    </source>
</evidence>
<keyword evidence="3" id="KW-0444">Lipid biosynthesis</keyword>
<keyword evidence="6" id="KW-0560">Oxidoreductase</keyword>
<keyword evidence="4 9" id="KW-0812">Transmembrane</keyword>
<evidence type="ECO:0000313" key="12">
    <source>
        <dbReference type="Proteomes" id="UP000816034"/>
    </source>
</evidence>
<evidence type="ECO:0000256" key="8">
    <source>
        <dbReference type="ARBA" id="ARBA00023136"/>
    </source>
</evidence>
<dbReference type="EMBL" id="PYSW02000037">
    <property type="protein sequence ID" value="KAG2377508.1"/>
    <property type="molecule type" value="Genomic_DNA"/>
</dbReference>
<feature type="domain" description="3-oxo-5-alpha-steroid 4-dehydrogenase C-terminal" evidence="10">
    <location>
        <begin position="147"/>
        <end position="298"/>
    </location>
</feature>
<dbReference type="GeneID" id="68101478"/>
<evidence type="ECO:0000259" key="10">
    <source>
        <dbReference type="Pfam" id="PF02544"/>
    </source>
</evidence>
<evidence type="ECO:0000256" key="1">
    <source>
        <dbReference type="ARBA" id="ARBA00004141"/>
    </source>
</evidence>
<proteinExistence type="inferred from homology"/>
<keyword evidence="7" id="KW-0443">Lipid metabolism</keyword>
<reference evidence="11 12" key="1">
    <citation type="journal article" date="2018" name="BMC Genomics">
        <title>The genome of Naegleria lovaniensis, the basis for a comparative approach to unravel pathogenicity factors of the human pathogenic amoeba N. fowleri.</title>
        <authorList>
            <person name="Liechti N."/>
            <person name="Schurch N."/>
            <person name="Bruggmann R."/>
            <person name="Wittwer M."/>
        </authorList>
    </citation>
    <scope>NUCLEOTIDE SEQUENCE [LARGE SCALE GENOMIC DNA]</scope>
    <source>
        <strain evidence="11 12">ATCC 30569</strain>
    </source>
</reference>
<protein>
    <recommendedName>
        <fullName evidence="10">3-oxo-5-alpha-steroid 4-dehydrogenase C-terminal domain-containing protein</fullName>
    </recommendedName>
</protein>
<comment type="similarity">
    <text evidence="2">Belongs to the steroid 5-alpha reductase family.</text>
</comment>
<dbReference type="GO" id="GO:0042761">
    <property type="term" value="P:very long-chain fatty acid biosynthetic process"/>
    <property type="evidence" value="ECO:0007669"/>
    <property type="project" value="TreeGrafter"/>
</dbReference>
<gene>
    <name evidence="11" type="ORF">C9374_009024</name>
</gene>
<dbReference type="RefSeq" id="XP_044544770.1">
    <property type="nucleotide sequence ID" value="XM_044699166.1"/>
</dbReference>
<dbReference type="InterPro" id="IPR039357">
    <property type="entry name" value="SRD5A/TECR"/>
</dbReference>
<evidence type="ECO:0000256" key="4">
    <source>
        <dbReference type="ARBA" id="ARBA00022692"/>
    </source>
</evidence>
<evidence type="ECO:0000256" key="7">
    <source>
        <dbReference type="ARBA" id="ARBA00023098"/>
    </source>
</evidence>
<comment type="caution">
    <text evidence="11">The sequence shown here is derived from an EMBL/GenBank/DDBJ whole genome shotgun (WGS) entry which is preliminary data.</text>
</comment>
<dbReference type="Pfam" id="PF02544">
    <property type="entry name" value="Steroid_dh"/>
    <property type="match status" value="1"/>
</dbReference>
<dbReference type="PANTHER" id="PTHR10556">
    <property type="entry name" value="3-OXO-5-ALPHA-STEROID 4-DEHYDROGENASE"/>
    <property type="match status" value="1"/>
</dbReference>
<evidence type="ECO:0000256" key="2">
    <source>
        <dbReference type="ARBA" id="ARBA00007742"/>
    </source>
</evidence>
<keyword evidence="5 9" id="KW-1133">Transmembrane helix</keyword>
<dbReference type="Proteomes" id="UP000816034">
    <property type="component" value="Unassembled WGS sequence"/>
</dbReference>
<accession>A0AA88GFE0</accession>
<comment type="subcellular location">
    <subcellularLocation>
        <location evidence="1">Membrane</location>
        <topology evidence="1">Multi-pass membrane protein</topology>
    </subcellularLocation>
</comment>
<feature type="transmembrane region" description="Helical" evidence="9">
    <location>
        <begin position="158"/>
        <end position="176"/>
    </location>
</feature>
<dbReference type="PANTHER" id="PTHR10556:SF28">
    <property type="entry name" value="VERY-LONG-CHAIN ENOYL-COA REDUCTASE"/>
    <property type="match status" value="1"/>
</dbReference>
<keyword evidence="12" id="KW-1185">Reference proteome</keyword>
<feature type="transmembrane region" description="Helical" evidence="9">
    <location>
        <begin position="182"/>
        <end position="205"/>
    </location>
</feature>
<dbReference type="Gene3D" id="1.20.120.1630">
    <property type="match status" value="1"/>
</dbReference>